<dbReference type="WBParaSite" id="HPBE_0000328201-mRNA-1">
    <property type="protein sequence ID" value="HPBE_0000328201-mRNA-1"/>
    <property type="gene ID" value="HPBE_0000328201"/>
</dbReference>
<accession>A0A183FAU0</accession>
<proteinExistence type="predicted"/>
<gene>
    <name evidence="2" type="ORF">HPBE_LOCUS3283</name>
</gene>
<keyword evidence="3" id="KW-1185">Reference proteome</keyword>
<sequence>MFWIMIWLYASITAVTTGYLWSLEWIGGPQSGRTPASHDIMNENYVNPDETNPETAKAIKYGSIIMVVSLVILVLKVLAWSVARRVFRELRKEYLVTMQERAKGNALFILPVFPWHPLLKTDE</sequence>
<dbReference type="Proteomes" id="UP000050761">
    <property type="component" value="Unassembled WGS sequence"/>
</dbReference>
<reference evidence="4" key="2">
    <citation type="submission" date="2019-09" db="UniProtKB">
        <authorList>
            <consortium name="WormBaseParasite"/>
        </authorList>
    </citation>
    <scope>IDENTIFICATION</scope>
</reference>
<reference evidence="2 3" key="1">
    <citation type="submission" date="2018-11" db="EMBL/GenBank/DDBJ databases">
        <authorList>
            <consortium name="Pathogen Informatics"/>
        </authorList>
    </citation>
    <scope>NUCLEOTIDE SEQUENCE [LARGE SCALE GENOMIC DNA]</scope>
</reference>
<keyword evidence="1" id="KW-0472">Membrane</keyword>
<feature type="transmembrane region" description="Helical" evidence="1">
    <location>
        <begin position="61"/>
        <end position="83"/>
    </location>
</feature>
<organism evidence="3 4">
    <name type="scientific">Heligmosomoides polygyrus</name>
    <name type="common">Parasitic roundworm</name>
    <dbReference type="NCBI Taxonomy" id="6339"/>
    <lineage>
        <taxon>Eukaryota</taxon>
        <taxon>Metazoa</taxon>
        <taxon>Ecdysozoa</taxon>
        <taxon>Nematoda</taxon>
        <taxon>Chromadorea</taxon>
        <taxon>Rhabditida</taxon>
        <taxon>Rhabditina</taxon>
        <taxon>Rhabditomorpha</taxon>
        <taxon>Strongyloidea</taxon>
        <taxon>Heligmosomidae</taxon>
        <taxon>Heligmosomoides</taxon>
    </lineage>
</organism>
<accession>A0A3P7UE99</accession>
<feature type="transmembrane region" description="Helical" evidence="1">
    <location>
        <begin position="7"/>
        <end position="27"/>
    </location>
</feature>
<dbReference type="AlphaFoldDB" id="A0A183FAU0"/>
<evidence type="ECO:0000313" key="4">
    <source>
        <dbReference type="WBParaSite" id="HPBE_0000328201-mRNA-1"/>
    </source>
</evidence>
<evidence type="ECO:0000313" key="2">
    <source>
        <dbReference type="EMBL" id="VDO33101.1"/>
    </source>
</evidence>
<name>A0A183FAU0_HELPZ</name>
<protein>
    <submittedName>
        <fullName evidence="4">DUF4328 domain-containing protein</fullName>
    </submittedName>
</protein>
<keyword evidence="1" id="KW-0812">Transmembrane</keyword>
<keyword evidence="1" id="KW-1133">Transmembrane helix</keyword>
<dbReference type="OrthoDB" id="5849892at2759"/>
<dbReference type="EMBL" id="UZAH01007678">
    <property type="protein sequence ID" value="VDO33101.1"/>
    <property type="molecule type" value="Genomic_DNA"/>
</dbReference>
<evidence type="ECO:0000313" key="3">
    <source>
        <dbReference type="Proteomes" id="UP000050761"/>
    </source>
</evidence>
<evidence type="ECO:0000256" key="1">
    <source>
        <dbReference type="SAM" id="Phobius"/>
    </source>
</evidence>